<evidence type="ECO:0000313" key="10">
    <source>
        <dbReference type="Proteomes" id="UP000298663"/>
    </source>
</evidence>
<gene>
    <name evidence="9" type="ORF">L596_028878</name>
</gene>
<keyword evidence="3 5" id="KW-0371">Homeobox</keyword>
<dbReference type="EMBL" id="AZBU02000011">
    <property type="protein sequence ID" value="TKR61823.1"/>
    <property type="molecule type" value="Genomic_DNA"/>
</dbReference>
<dbReference type="AlphaFoldDB" id="A0A4U5M0Q6"/>
<keyword evidence="4 5" id="KW-0539">Nucleus</keyword>
<dbReference type="GO" id="GO:0000981">
    <property type="term" value="F:DNA-binding transcription factor activity, RNA polymerase II-specific"/>
    <property type="evidence" value="ECO:0007669"/>
    <property type="project" value="TreeGrafter"/>
</dbReference>
<dbReference type="GO" id="GO:0005634">
    <property type="term" value="C:nucleus"/>
    <property type="evidence" value="ECO:0007669"/>
    <property type="project" value="UniProtKB-SubCell"/>
</dbReference>
<feature type="DNA-binding region" description="Homeobox" evidence="5">
    <location>
        <begin position="342"/>
        <end position="401"/>
    </location>
</feature>
<evidence type="ECO:0000256" key="7">
    <source>
        <dbReference type="SAM" id="MobiDB-lite"/>
    </source>
</evidence>
<proteinExistence type="predicted"/>
<accession>A0A4U5M0Q6</accession>
<dbReference type="Pfam" id="PF00046">
    <property type="entry name" value="Homeodomain"/>
    <property type="match status" value="3"/>
</dbReference>
<evidence type="ECO:0000256" key="5">
    <source>
        <dbReference type="PROSITE-ProRule" id="PRU00108"/>
    </source>
</evidence>
<comment type="subcellular location">
    <subcellularLocation>
        <location evidence="1 5 6">Nucleus</location>
    </subcellularLocation>
</comment>
<evidence type="ECO:0000256" key="2">
    <source>
        <dbReference type="ARBA" id="ARBA00023125"/>
    </source>
</evidence>
<organism evidence="9 10">
    <name type="scientific">Steinernema carpocapsae</name>
    <name type="common">Entomopathogenic nematode</name>
    <dbReference type="NCBI Taxonomy" id="34508"/>
    <lineage>
        <taxon>Eukaryota</taxon>
        <taxon>Metazoa</taxon>
        <taxon>Ecdysozoa</taxon>
        <taxon>Nematoda</taxon>
        <taxon>Chromadorea</taxon>
        <taxon>Rhabditida</taxon>
        <taxon>Tylenchina</taxon>
        <taxon>Panagrolaimomorpha</taxon>
        <taxon>Strongyloidoidea</taxon>
        <taxon>Steinernematidae</taxon>
        <taxon>Steinernema</taxon>
    </lineage>
</organism>
<dbReference type="Proteomes" id="UP000298663">
    <property type="component" value="Unassembled WGS sequence"/>
</dbReference>
<dbReference type="SMART" id="SM00389">
    <property type="entry name" value="HOX"/>
    <property type="match status" value="4"/>
</dbReference>
<dbReference type="PROSITE" id="PS50071">
    <property type="entry name" value="HOMEOBOX_2"/>
    <property type="match status" value="3"/>
</dbReference>
<feature type="compositionally biased region" description="Polar residues" evidence="7">
    <location>
        <begin position="207"/>
        <end position="220"/>
    </location>
</feature>
<reference evidence="9 10" key="1">
    <citation type="journal article" date="2015" name="Genome Biol.">
        <title>Comparative genomics of Steinernema reveals deeply conserved gene regulatory networks.</title>
        <authorList>
            <person name="Dillman A.R."/>
            <person name="Macchietto M."/>
            <person name="Porter C.F."/>
            <person name="Rogers A."/>
            <person name="Williams B."/>
            <person name="Antoshechkin I."/>
            <person name="Lee M.M."/>
            <person name="Goodwin Z."/>
            <person name="Lu X."/>
            <person name="Lewis E.E."/>
            <person name="Goodrich-Blair H."/>
            <person name="Stock S.P."/>
            <person name="Adams B.J."/>
            <person name="Sternberg P.W."/>
            <person name="Mortazavi A."/>
        </authorList>
    </citation>
    <scope>NUCLEOTIDE SEQUENCE [LARGE SCALE GENOMIC DNA]</scope>
    <source>
        <strain evidence="9 10">ALL</strain>
    </source>
</reference>
<dbReference type="InterPro" id="IPR009057">
    <property type="entry name" value="Homeodomain-like_sf"/>
</dbReference>
<protein>
    <recommendedName>
        <fullName evidence="8">Homeobox domain-containing protein</fullName>
    </recommendedName>
</protein>
<evidence type="ECO:0000256" key="3">
    <source>
        <dbReference type="ARBA" id="ARBA00023155"/>
    </source>
</evidence>
<feature type="domain" description="Homeobox" evidence="8">
    <location>
        <begin position="340"/>
        <end position="400"/>
    </location>
</feature>
<evidence type="ECO:0000256" key="1">
    <source>
        <dbReference type="ARBA" id="ARBA00004123"/>
    </source>
</evidence>
<feature type="DNA-binding region" description="Homeobox" evidence="5">
    <location>
        <begin position="60"/>
        <end position="119"/>
    </location>
</feature>
<feature type="region of interest" description="Disordered" evidence="7">
    <location>
        <begin position="199"/>
        <end position="223"/>
    </location>
</feature>
<dbReference type="GO" id="GO:0000978">
    <property type="term" value="F:RNA polymerase II cis-regulatory region sequence-specific DNA binding"/>
    <property type="evidence" value="ECO:0007669"/>
    <property type="project" value="TreeGrafter"/>
</dbReference>
<feature type="DNA-binding region" description="Homeobox" evidence="5">
    <location>
        <begin position="266"/>
        <end position="325"/>
    </location>
</feature>
<feature type="compositionally biased region" description="Basic and acidic residues" evidence="7">
    <location>
        <begin position="136"/>
        <end position="152"/>
    </location>
</feature>
<sequence length="402" mass="46823">MDQPSKGELSKFQLAILNDWLAIDSIIPEERHFIAETTGLTEYQVDSWLHRQRCLRTSQRSSNCDQMTVENTWILDKAYKENKYAVKKTIGKLSEKTGLSEMHVSRWFRNRRMREDQTAPDMIEEEPESDVASTEIRSEKEAGEVRESKDESQEFQEPFGPQIDSEKAHADHINQDTLEEELESDIVLELSGVKESEEFENEARLAANQSQERPTSQIDSSPIPVNEIKVELMDSKPSTSSVSQEMYQLSQISEEKPEVKFCLTRKFQDLQNLAEDQLSVLNEWFATLQYINEEERNYIAEITGLTKFQVSHWFRTQRRKNAKGDSANLLKKATNFNPQKPVPKMTPKFTDDQKKILQEAFKEGRYPKKNKIQEISKQTGLKFFGVVQWFNRQRSHSCRYFG</sequence>
<evidence type="ECO:0000256" key="4">
    <source>
        <dbReference type="ARBA" id="ARBA00023242"/>
    </source>
</evidence>
<dbReference type="SUPFAM" id="SSF46689">
    <property type="entry name" value="Homeodomain-like"/>
    <property type="match status" value="4"/>
</dbReference>
<feature type="domain" description="Homeobox" evidence="8">
    <location>
        <begin position="58"/>
        <end position="118"/>
    </location>
</feature>
<evidence type="ECO:0000313" key="9">
    <source>
        <dbReference type="EMBL" id="TKR61823.1"/>
    </source>
</evidence>
<dbReference type="InterPro" id="IPR050460">
    <property type="entry name" value="Distal-less_Homeobox_TF"/>
</dbReference>
<evidence type="ECO:0000259" key="8">
    <source>
        <dbReference type="PROSITE" id="PS50071"/>
    </source>
</evidence>
<dbReference type="InterPro" id="IPR001356">
    <property type="entry name" value="HD"/>
</dbReference>
<dbReference type="Gene3D" id="1.10.10.60">
    <property type="entry name" value="Homeodomain-like"/>
    <property type="match status" value="4"/>
</dbReference>
<evidence type="ECO:0000256" key="6">
    <source>
        <dbReference type="RuleBase" id="RU000682"/>
    </source>
</evidence>
<keyword evidence="10" id="KW-1185">Reference proteome</keyword>
<dbReference type="PANTHER" id="PTHR24327:SF41">
    <property type="entry name" value="BRAIN-SPECIFIC HOMEOBOX PROTEIN"/>
    <property type="match status" value="1"/>
</dbReference>
<dbReference type="STRING" id="34508.A0A4U5M0Q6"/>
<name>A0A4U5M0Q6_STECR</name>
<dbReference type="CDD" id="cd00086">
    <property type="entry name" value="homeodomain"/>
    <property type="match status" value="4"/>
</dbReference>
<comment type="caution">
    <text evidence="9">The sequence shown here is derived from an EMBL/GenBank/DDBJ whole genome shotgun (WGS) entry which is preliminary data.</text>
</comment>
<feature type="region of interest" description="Disordered" evidence="7">
    <location>
        <begin position="113"/>
        <end position="167"/>
    </location>
</feature>
<feature type="domain" description="Homeobox" evidence="8">
    <location>
        <begin position="264"/>
        <end position="324"/>
    </location>
</feature>
<reference evidence="9 10" key="2">
    <citation type="journal article" date="2019" name="G3 (Bethesda)">
        <title>Hybrid Assembly of the Genome of the Entomopathogenic Nematode Steinernema carpocapsae Identifies the X-Chromosome.</title>
        <authorList>
            <person name="Serra L."/>
            <person name="Macchietto M."/>
            <person name="Macias-Munoz A."/>
            <person name="McGill C.J."/>
            <person name="Rodriguez I.M."/>
            <person name="Rodriguez B."/>
            <person name="Murad R."/>
            <person name="Mortazavi A."/>
        </authorList>
    </citation>
    <scope>NUCLEOTIDE SEQUENCE [LARGE SCALE GENOMIC DNA]</scope>
    <source>
        <strain evidence="9 10">ALL</strain>
    </source>
</reference>
<keyword evidence="2 5" id="KW-0238">DNA-binding</keyword>
<dbReference type="PANTHER" id="PTHR24327">
    <property type="entry name" value="HOMEOBOX PROTEIN"/>
    <property type="match status" value="1"/>
</dbReference>